<evidence type="ECO:0000256" key="1">
    <source>
        <dbReference type="SAM" id="MobiDB-lite"/>
    </source>
</evidence>
<feature type="region of interest" description="Disordered" evidence="1">
    <location>
        <begin position="308"/>
        <end position="355"/>
    </location>
</feature>
<keyword evidence="3" id="KW-1185">Reference proteome</keyword>
<name>A0A8K0SQL1_9HYPO</name>
<dbReference type="Proteomes" id="UP000813444">
    <property type="component" value="Unassembled WGS sequence"/>
</dbReference>
<gene>
    <name evidence="2" type="ORF">B0I35DRAFT_504608</name>
</gene>
<dbReference type="AlphaFoldDB" id="A0A8K0SQL1"/>
<evidence type="ECO:0000313" key="3">
    <source>
        <dbReference type="Proteomes" id="UP000813444"/>
    </source>
</evidence>
<dbReference type="EMBL" id="JAGPNK010000008">
    <property type="protein sequence ID" value="KAH7317165.1"/>
    <property type="molecule type" value="Genomic_DNA"/>
</dbReference>
<comment type="caution">
    <text evidence="2">The sequence shown here is derived from an EMBL/GenBank/DDBJ whole genome shotgun (WGS) entry which is preliminary data.</text>
</comment>
<sequence length="355" mass="38668">MHCNLLTLAQFPLANPAQQMASWAEDWGATTKIPVCSARAYETVIEILDTDADASTSTVYPIGNKPGRITLRLPGSQIVENSDEITILPGHDNPYYTVIKPYDGTGKPPLPLIRTIYSEEEFLSIAEGPGSLYDNDHCHDWDGSSGDYSRLFHGNVHQKEPGAYYASFKSEGGPEAYGWPTRLSEYHQPPMAESRPTAASGGRPKQMQDFQVLMIEPCTWSILDDAPQIATMAGYEGGLLTVVVAVPLRKYIDKSPITIPPSPDSPCETIIVPAALDIEAPIATTLLPGENRPGRVIIEIPAQPKIKPDDPKPTMILTVPVPHLGAGPDERLKTPTEGVLDKPPNYLPQEASREP</sequence>
<organism evidence="2 3">
    <name type="scientific">Stachybotrys elegans</name>
    <dbReference type="NCBI Taxonomy" id="80388"/>
    <lineage>
        <taxon>Eukaryota</taxon>
        <taxon>Fungi</taxon>
        <taxon>Dikarya</taxon>
        <taxon>Ascomycota</taxon>
        <taxon>Pezizomycotina</taxon>
        <taxon>Sordariomycetes</taxon>
        <taxon>Hypocreomycetidae</taxon>
        <taxon>Hypocreales</taxon>
        <taxon>Stachybotryaceae</taxon>
        <taxon>Stachybotrys</taxon>
    </lineage>
</organism>
<evidence type="ECO:0000313" key="2">
    <source>
        <dbReference type="EMBL" id="KAH7317165.1"/>
    </source>
</evidence>
<reference evidence="2" key="1">
    <citation type="journal article" date="2021" name="Nat. Commun.">
        <title>Genetic determinants of endophytism in the Arabidopsis root mycobiome.</title>
        <authorList>
            <person name="Mesny F."/>
            <person name="Miyauchi S."/>
            <person name="Thiergart T."/>
            <person name="Pickel B."/>
            <person name="Atanasova L."/>
            <person name="Karlsson M."/>
            <person name="Huettel B."/>
            <person name="Barry K.W."/>
            <person name="Haridas S."/>
            <person name="Chen C."/>
            <person name="Bauer D."/>
            <person name="Andreopoulos W."/>
            <person name="Pangilinan J."/>
            <person name="LaButti K."/>
            <person name="Riley R."/>
            <person name="Lipzen A."/>
            <person name="Clum A."/>
            <person name="Drula E."/>
            <person name="Henrissat B."/>
            <person name="Kohler A."/>
            <person name="Grigoriev I.V."/>
            <person name="Martin F.M."/>
            <person name="Hacquard S."/>
        </authorList>
    </citation>
    <scope>NUCLEOTIDE SEQUENCE</scope>
    <source>
        <strain evidence="2">MPI-CAGE-CH-0235</strain>
    </source>
</reference>
<accession>A0A8K0SQL1</accession>
<proteinExistence type="predicted"/>
<dbReference type="OrthoDB" id="4405280at2759"/>
<protein>
    <submittedName>
        <fullName evidence="2">Uncharacterized protein</fullName>
    </submittedName>
</protein>